<protein>
    <submittedName>
        <fullName evidence="1">Uncharacterized protein</fullName>
    </submittedName>
</protein>
<evidence type="ECO:0000313" key="2">
    <source>
        <dbReference type="Proteomes" id="UP001055879"/>
    </source>
</evidence>
<name>A0ACB8Y490_ARCLA</name>
<organism evidence="1 2">
    <name type="scientific">Arctium lappa</name>
    <name type="common">Greater burdock</name>
    <name type="synonym">Lappa major</name>
    <dbReference type="NCBI Taxonomy" id="4217"/>
    <lineage>
        <taxon>Eukaryota</taxon>
        <taxon>Viridiplantae</taxon>
        <taxon>Streptophyta</taxon>
        <taxon>Embryophyta</taxon>
        <taxon>Tracheophyta</taxon>
        <taxon>Spermatophyta</taxon>
        <taxon>Magnoliopsida</taxon>
        <taxon>eudicotyledons</taxon>
        <taxon>Gunneridae</taxon>
        <taxon>Pentapetalae</taxon>
        <taxon>asterids</taxon>
        <taxon>campanulids</taxon>
        <taxon>Asterales</taxon>
        <taxon>Asteraceae</taxon>
        <taxon>Carduoideae</taxon>
        <taxon>Cardueae</taxon>
        <taxon>Arctiinae</taxon>
        <taxon>Arctium</taxon>
    </lineage>
</organism>
<keyword evidence="2" id="KW-1185">Reference proteome</keyword>
<reference evidence="1 2" key="2">
    <citation type="journal article" date="2022" name="Mol. Ecol. Resour.">
        <title>The genomes of chicory, endive, great burdock and yacon provide insights into Asteraceae paleo-polyploidization history and plant inulin production.</title>
        <authorList>
            <person name="Fan W."/>
            <person name="Wang S."/>
            <person name="Wang H."/>
            <person name="Wang A."/>
            <person name="Jiang F."/>
            <person name="Liu H."/>
            <person name="Zhao H."/>
            <person name="Xu D."/>
            <person name="Zhang Y."/>
        </authorList>
    </citation>
    <scope>NUCLEOTIDE SEQUENCE [LARGE SCALE GENOMIC DNA]</scope>
    <source>
        <strain evidence="2">cv. Niubang</strain>
    </source>
</reference>
<reference evidence="2" key="1">
    <citation type="journal article" date="2022" name="Mol. Ecol. Resour.">
        <title>The genomes of chicory, endive, great burdock and yacon provide insights into Asteraceae palaeo-polyploidization history and plant inulin production.</title>
        <authorList>
            <person name="Fan W."/>
            <person name="Wang S."/>
            <person name="Wang H."/>
            <person name="Wang A."/>
            <person name="Jiang F."/>
            <person name="Liu H."/>
            <person name="Zhao H."/>
            <person name="Xu D."/>
            <person name="Zhang Y."/>
        </authorList>
    </citation>
    <scope>NUCLEOTIDE SEQUENCE [LARGE SCALE GENOMIC DNA]</scope>
    <source>
        <strain evidence="2">cv. Niubang</strain>
    </source>
</reference>
<accession>A0ACB8Y490</accession>
<evidence type="ECO:0000313" key="1">
    <source>
        <dbReference type="EMBL" id="KAI3678073.1"/>
    </source>
</evidence>
<proteinExistence type="predicted"/>
<dbReference type="Proteomes" id="UP001055879">
    <property type="component" value="Linkage Group LG14"/>
</dbReference>
<dbReference type="EMBL" id="CM042060">
    <property type="protein sequence ID" value="KAI3678073.1"/>
    <property type="molecule type" value="Genomic_DNA"/>
</dbReference>
<comment type="caution">
    <text evidence="1">The sequence shown here is derived from an EMBL/GenBank/DDBJ whole genome shotgun (WGS) entry which is preliminary data.</text>
</comment>
<gene>
    <name evidence="1" type="ORF">L6452_37352</name>
</gene>
<sequence length="77" mass="7942">MRVAWIDSGLSMAGVGACCGLPRTSVFYGSRVQNGVVGLMVCYQKGGVRCCWLVTIDGGDAPGLVTVIGCLVAAMFP</sequence>